<dbReference type="RefSeq" id="WP_338238354.1">
    <property type="nucleotide sequence ID" value="NZ_BQKE01000002.1"/>
</dbReference>
<organism evidence="2 3">
    <name type="scientific">Persicobacter diffluens</name>
    <dbReference type="NCBI Taxonomy" id="981"/>
    <lineage>
        <taxon>Bacteria</taxon>
        <taxon>Pseudomonadati</taxon>
        <taxon>Bacteroidota</taxon>
        <taxon>Cytophagia</taxon>
        <taxon>Cytophagales</taxon>
        <taxon>Persicobacteraceae</taxon>
        <taxon>Persicobacter</taxon>
    </lineage>
</organism>
<dbReference type="EMBL" id="BQKE01000002">
    <property type="protein sequence ID" value="GJM63148.1"/>
    <property type="molecule type" value="Genomic_DNA"/>
</dbReference>
<dbReference type="Proteomes" id="UP001310022">
    <property type="component" value="Unassembled WGS sequence"/>
</dbReference>
<protein>
    <submittedName>
        <fullName evidence="2">Uncharacterized protein</fullName>
    </submittedName>
</protein>
<proteinExistence type="predicted"/>
<dbReference type="AlphaFoldDB" id="A0AAN5ANS7"/>
<feature type="coiled-coil region" evidence="1">
    <location>
        <begin position="47"/>
        <end position="74"/>
    </location>
</feature>
<comment type="caution">
    <text evidence="2">The sequence shown here is derived from an EMBL/GenBank/DDBJ whole genome shotgun (WGS) entry which is preliminary data.</text>
</comment>
<sequence>MDYLQSKILEDYTDQIRQVEAELCDVQSRISILSSHALFSRSALQALNRYSELKERFQNELMELQAVVDQLRTLKYYRMFSLGSSRKDLNILLKKIMSDYI</sequence>
<keyword evidence="1" id="KW-0175">Coiled coil</keyword>
<evidence type="ECO:0000313" key="3">
    <source>
        <dbReference type="Proteomes" id="UP001310022"/>
    </source>
</evidence>
<keyword evidence="3" id="KW-1185">Reference proteome</keyword>
<gene>
    <name evidence="2" type="ORF">PEDI_37000</name>
</gene>
<evidence type="ECO:0000256" key="1">
    <source>
        <dbReference type="SAM" id="Coils"/>
    </source>
</evidence>
<name>A0AAN5ANS7_9BACT</name>
<accession>A0AAN5ANS7</accession>
<evidence type="ECO:0000313" key="2">
    <source>
        <dbReference type="EMBL" id="GJM63148.1"/>
    </source>
</evidence>
<reference evidence="2 3" key="1">
    <citation type="submission" date="2021-12" db="EMBL/GenBank/DDBJ databases">
        <title>Genome sequencing of bacteria with rrn-lacking chromosome and rrn-plasmid.</title>
        <authorList>
            <person name="Anda M."/>
            <person name="Iwasaki W."/>
        </authorList>
    </citation>
    <scope>NUCLEOTIDE SEQUENCE [LARGE SCALE GENOMIC DNA]</scope>
    <source>
        <strain evidence="2 3">NBRC 15940</strain>
    </source>
</reference>